<feature type="domain" description="DUF6596" evidence="8">
    <location>
        <begin position="194"/>
        <end position="294"/>
    </location>
</feature>
<evidence type="ECO:0000256" key="5">
    <source>
        <dbReference type="SAM" id="MobiDB-lite"/>
    </source>
</evidence>
<dbReference type="SUPFAM" id="SSF88946">
    <property type="entry name" value="Sigma2 domain of RNA polymerase sigma factors"/>
    <property type="match status" value="1"/>
</dbReference>
<feature type="compositionally biased region" description="Basic and acidic residues" evidence="5">
    <location>
        <begin position="83"/>
        <end position="94"/>
    </location>
</feature>
<proteinExistence type="inferred from homology"/>
<dbReference type="PANTHER" id="PTHR47756:SF2">
    <property type="entry name" value="BLL6612 PROTEIN"/>
    <property type="match status" value="1"/>
</dbReference>
<dbReference type="PANTHER" id="PTHR47756">
    <property type="entry name" value="BLL6612 PROTEIN-RELATED"/>
    <property type="match status" value="1"/>
</dbReference>
<dbReference type="RefSeq" id="WP_345556548.1">
    <property type="nucleotide sequence ID" value="NZ_BAABIK010000010.1"/>
</dbReference>
<dbReference type="Pfam" id="PF08281">
    <property type="entry name" value="Sigma70_r4_2"/>
    <property type="match status" value="1"/>
</dbReference>
<organism evidence="9 10">
    <name type="scientific">Streptomonospora halophila</name>
    <dbReference type="NCBI Taxonomy" id="427369"/>
    <lineage>
        <taxon>Bacteria</taxon>
        <taxon>Bacillati</taxon>
        <taxon>Actinomycetota</taxon>
        <taxon>Actinomycetes</taxon>
        <taxon>Streptosporangiales</taxon>
        <taxon>Nocardiopsidaceae</taxon>
        <taxon>Streptomonospora</taxon>
    </lineage>
</organism>
<dbReference type="InterPro" id="IPR007627">
    <property type="entry name" value="RNA_pol_sigma70_r2"/>
</dbReference>
<evidence type="ECO:0000259" key="6">
    <source>
        <dbReference type="Pfam" id="PF04542"/>
    </source>
</evidence>
<evidence type="ECO:0000256" key="1">
    <source>
        <dbReference type="ARBA" id="ARBA00010641"/>
    </source>
</evidence>
<feature type="region of interest" description="Disordered" evidence="5">
    <location>
        <begin position="83"/>
        <end position="113"/>
    </location>
</feature>
<feature type="domain" description="RNA polymerase sigma-70 region 2" evidence="6">
    <location>
        <begin position="18"/>
        <end position="84"/>
    </location>
</feature>
<dbReference type="InterPro" id="IPR013325">
    <property type="entry name" value="RNA_pol_sigma_r2"/>
</dbReference>
<dbReference type="Pfam" id="PF04542">
    <property type="entry name" value="Sigma70_r2"/>
    <property type="match status" value="1"/>
</dbReference>
<keyword evidence="4" id="KW-0804">Transcription</keyword>
<dbReference type="SUPFAM" id="SSF88659">
    <property type="entry name" value="Sigma3 and sigma4 domains of RNA polymerase sigma factors"/>
    <property type="match status" value="1"/>
</dbReference>
<dbReference type="InterPro" id="IPR013324">
    <property type="entry name" value="RNA_pol_sigma_r3/r4-like"/>
</dbReference>
<keyword evidence="10" id="KW-1185">Reference proteome</keyword>
<dbReference type="InterPro" id="IPR046531">
    <property type="entry name" value="DUF6596"/>
</dbReference>
<keyword evidence="3" id="KW-0731">Sigma factor</keyword>
<evidence type="ECO:0000256" key="3">
    <source>
        <dbReference type="ARBA" id="ARBA00023082"/>
    </source>
</evidence>
<comment type="caution">
    <text evidence="9">The sequence shown here is derived from an EMBL/GenBank/DDBJ whole genome shotgun (WGS) entry which is preliminary data.</text>
</comment>
<feature type="domain" description="RNA polymerase sigma factor 70 region 4 type 2" evidence="7">
    <location>
        <begin position="126"/>
        <end position="176"/>
    </location>
</feature>
<comment type="similarity">
    <text evidence="1">Belongs to the sigma-70 factor family. ECF subfamily.</text>
</comment>
<dbReference type="Gene3D" id="1.10.1740.10">
    <property type="match status" value="1"/>
</dbReference>
<feature type="compositionally biased region" description="Low complexity" evidence="5">
    <location>
        <begin position="104"/>
        <end position="113"/>
    </location>
</feature>
<dbReference type="Proteomes" id="UP001499993">
    <property type="component" value="Unassembled WGS sequence"/>
</dbReference>
<reference evidence="10" key="1">
    <citation type="journal article" date="2019" name="Int. J. Syst. Evol. Microbiol.">
        <title>The Global Catalogue of Microorganisms (GCM) 10K type strain sequencing project: providing services to taxonomists for standard genome sequencing and annotation.</title>
        <authorList>
            <consortium name="The Broad Institute Genomics Platform"/>
            <consortium name="The Broad Institute Genome Sequencing Center for Infectious Disease"/>
            <person name="Wu L."/>
            <person name="Ma J."/>
        </authorList>
    </citation>
    <scope>NUCLEOTIDE SEQUENCE [LARGE SCALE GENOMIC DNA]</scope>
    <source>
        <strain evidence="10">JCM 18123</strain>
    </source>
</reference>
<name>A0ABP9GIE4_9ACTN</name>
<evidence type="ECO:0000259" key="7">
    <source>
        <dbReference type="Pfam" id="PF08281"/>
    </source>
</evidence>
<evidence type="ECO:0000313" key="9">
    <source>
        <dbReference type="EMBL" id="GAA4940330.1"/>
    </source>
</evidence>
<dbReference type="EMBL" id="BAABIK010000010">
    <property type="protein sequence ID" value="GAA4940330.1"/>
    <property type="molecule type" value="Genomic_DNA"/>
</dbReference>
<dbReference type="InterPro" id="IPR013249">
    <property type="entry name" value="RNA_pol_sigma70_r4_t2"/>
</dbReference>
<evidence type="ECO:0000256" key="4">
    <source>
        <dbReference type="ARBA" id="ARBA00023163"/>
    </source>
</evidence>
<accession>A0ABP9GIE4</accession>
<evidence type="ECO:0000256" key="2">
    <source>
        <dbReference type="ARBA" id="ARBA00023015"/>
    </source>
</evidence>
<keyword evidence="2" id="KW-0805">Transcription regulation</keyword>
<protein>
    <submittedName>
        <fullName evidence="9">Sigma factor-like helix-turn-helix DNA-binding protein</fullName>
    </submittedName>
</protein>
<gene>
    <name evidence="9" type="ORF">GCM10023224_22550</name>
</gene>
<dbReference type="InterPro" id="IPR036388">
    <property type="entry name" value="WH-like_DNA-bd_sf"/>
</dbReference>
<dbReference type="Gene3D" id="1.10.10.10">
    <property type="entry name" value="Winged helix-like DNA-binding domain superfamily/Winged helix DNA-binding domain"/>
    <property type="match status" value="1"/>
</dbReference>
<evidence type="ECO:0000313" key="10">
    <source>
        <dbReference type="Proteomes" id="UP001499993"/>
    </source>
</evidence>
<evidence type="ECO:0000259" key="8">
    <source>
        <dbReference type="Pfam" id="PF20239"/>
    </source>
</evidence>
<dbReference type="Pfam" id="PF20239">
    <property type="entry name" value="DUF6596"/>
    <property type="match status" value="1"/>
</dbReference>
<sequence>MVGSRTASADAAHPPEDLLRRLTPQVLGAVVRRYGHFDAAEDAVQEALLAAAVQWPSKGVPDDPRAWLITAASRRLTDLLRSEQARRRREETAARRLVPGAGTAPGADRSAAGAAADGDDTLTVLFLCCHPALTPASQIALSLRAVGGLTTAEIARAFLVPEAAMTRRISRAKRRIADSGVPFAVPPPDERPARLRAVLHVLYLVFNEGYAATSGPSLQRTDLAAEAIRLARIVHRLLPGDSEAAGLLALMLLTDARRPARTTPDGTLVPMDEQDRGLWDTGLVAEGVELVTAALNRSRSRGEVGPYQLQAAISAVHDEAPSAEETDWPQILALYEVLMGVSDNPVVALNRAVALAMVRGPDTALPVLDGIEAEGRLGGDHRLPAVRAHLLAMAGDTAGASEHYLAAARLTSSLQQQRYLHTRAARAGGAGPPAR</sequence>